<protein>
    <recommendedName>
        <fullName evidence="1">ZSWIM1/3 RNaseH-like domain-containing protein</fullName>
    </recommendedName>
</protein>
<dbReference type="PANTHER" id="PTHR31569">
    <property type="entry name" value="SWIM-TYPE DOMAIN-CONTAINING PROTEIN"/>
    <property type="match status" value="1"/>
</dbReference>
<dbReference type="Pfam" id="PF21056">
    <property type="entry name" value="ZSWIM1-3_RNaseH-like"/>
    <property type="match status" value="1"/>
</dbReference>
<sequence>MQNMKAKLRELSSKGLNDAKLLLQKLNEALEQDSLSRGNVLINEDYTLEVLYFQSGHIRNLYEKFPEIFLVEGTYNVNGIRMPLYCLLVEDGYADGQSTTEPDQLVRHAYHRVRNETGRSNGVPLVKDAEDDSSTKTRFFNCSSLYKCHWYCS</sequence>
<evidence type="ECO:0000259" key="1">
    <source>
        <dbReference type="Pfam" id="PF21056"/>
    </source>
</evidence>
<dbReference type="InterPro" id="IPR052579">
    <property type="entry name" value="Zinc_finger_SWIM"/>
</dbReference>
<name>A0A1X7UAH2_AMPQE</name>
<reference evidence="2" key="1">
    <citation type="submission" date="2017-05" db="UniProtKB">
        <authorList>
            <consortium name="EnsemblMetazoa"/>
        </authorList>
    </citation>
    <scope>IDENTIFICATION</scope>
</reference>
<accession>A0A1X7UAH2</accession>
<proteinExistence type="predicted"/>
<organism evidence="2">
    <name type="scientific">Amphimedon queenslandica</name>
    <name type="common">Sponge</name>
    <dbReference type="NCBI Taxonomy" id="400682"/>
    <lineage>
        <taxon>Eukaryota</taxon>
        <taxon>Metazoa</taxon>
        <taxon>Porifera</taxon>
        <taxon>Demospongiae</taxon>
        <taxon>Heteroscleromorpha</taxon>
        <taxon>Haplosclerida</taxon>
        <taxon>Niphatidae</taxon>
        <taxon>Amphimedon</taxon>
    </lineage>
</organism>
<dbReference type="InParanoid" id="A0A1X7UAH2"/>
<evidence type="ECO:0000313" key="2">
    <source>
        <dbReference type="EnsemblMetazoa" id="Aqu2.1.24958_001"/>
    </source>
</evidence>
<feature type="domain" description="ZSWIM1/3 RNaseH-like" evidence="1">
    <location>
        <begin position="28"/>
        <end position="98"/>
    </location>
</feature>
<dbReference type="PANTHER" id="PTHR31569:SF4">
    <property type="entry name" value="SWIM-TYPE DOMAIN-CONTAINING PROTEIN"/>
    <property type="match status" value="1"/>
</dbReference>
<dbReference type="EnsemblMetazoa" id="Aqu2.1.24958_001">
    <property type="protein sequence ID" value="Aqu2.1.24958_001"/>
    <property type="gene ID" value="Aqu2.1.24958"/>
</dbReference>
<dbReference type="InterPro" id="IPR048324">
    <property type="entry name" value="ZSWIM1-3_RNaseH-like"/>
</dbReference>
<dbReference type="AlphaFoldDB" id="A0A1X7UAH2"/>